<dbReference type="Proteomes" id="UP001307705">
    <property type="component" value="Unassembled WGS sequence"/>
</dbReference>
<keyword evidence="2" id="KW-1185">Reference proteome</keyword>
<dbReference type="SUPFAM" id="SSF69318">
    <property type="entry name" value="Integrin alpha N-terminal domain"/>
    <property type="match status" value="1"/>
</dbReference>
<dbReference type="EMBL" id="BTPE01000014">
    <property type="protein sequence ID" value="GMQ35100.1"/>
    <property type="molecule type" value="Genomic_DNA"/>
</dbReference>
<dbReference type="InterPro" id="IPR028994">
    <property type="entry name" value="Integrin_alpha_N"/>
</dbReference>
<evidence type="ECO:0000313" key="1">
    <source>
        <dbReference type="EMBL" id="GMQ35100.1"/>
    </source>
</evidence>
<sequence length="193" mass="21425">MPKKLLTALLLAFLGWRCQPKADSVTEDLFADSLVSETDSVDFTPEDQSNIQRLIQLTLLDQFKEDLDLGLIDSLSRTYKYNQVDLNGDGDLEILVGLTGPFFCGSGGCTVLLLTSHGDVITRFSVVKYPAYVDEESSNGWRNLVLYSGGANRVAQFDGTSYPSNPSTLTTYSKSIDQLPKLLDWENQEAFTY</sequence>
<comment type="caution">
    <text evidence="1">The sequence shown here is derived from an EMBL/GenBank/DDBJ whole genome shotgun (WGS) entry which is preliminary data.</text>
</comment>
<evidence type="ECO:0000313" key="2">
    <source>
        <dbReference type="Proteomes" id="UP001307705"/>
    </source>
</evidence>
<proteinExistence type="predicted"/>
<dbReference type="RefSeq" id="WP_338229930.1">
    <property type="nucleotide sequence ID" value="NZ_BTPE01000014.1"/>
</dbReference>
<protein>
    <recommendedName>
        <fullName evidence="3">VCBS repeat-containing protein</fullName>
    </recommendedName>
</protein>
<reference evidence="1 2" key="1">
    <citation type="submission" date="2023-08" db="EMBL/GenBank/DDBJ databases">
        <title>Draft genome sequence of Algoriphagus taiwanensis.</title>
        <authorList>
            <person name="Takatani N."/>
            <person name="Hosokawa M."/>
            <person name="Sawabe T."/>
        </authorList>
    </citation>
    <scope>NUCLEOTIDE SEQUENCE [LARGE SCALE GENOMIC DNA]</scope>
    <source>
        <strain evidence="1 2">JCM 19755</strain>
    </source>
</reference>
<organism evidence="1 2">
    <name type="scientific">Algoriphagus taiwanensis</name>
    <dbReference type="NCBI Taxonomy" id="1445656"/>
    <lineage>
        <taxon>Bacteria</taxon>
        <taxon>Pseudomonadati</taxon>
        <taxon>Bacteroidota</taxon>
        <taxon>Cytophagia</taxon>
        <taxon>Cytophagales</taxon>
        <taxon>Cyclobacteriaceae</taxon>
        <taxon>Algoriphagus</taxon>
    </lineage>
</organism>
<evidence type="ECO:0008006" key="3">
    <source>
        <dbReference type="Google" id="ProtNLM"/>
    </source>
</evidence>
<gene>
    <name evidence="1" type="ORF">Ataiwa_33730</name>
</gene>
<name>A0ABQ6Q636_9BACT</name>
<accession>A0ABQ6Q636</accession>